<dbReference type="KEGG" id="vpo:Kpol_381p3"/>
<reference evidence="2 3" key="1">
    <citation type="journal article" date="2007" name="Proc. Natl. Acad. Sci. U.S.A.">
        <title>Independent sorting-out of thousands of duplicated gene pairs in two yeast species descended from a whole-genome duplication.</title>
        <authorList>
            <person name="Scannell D.R."/>
            <person name="Frank A.C."/>
            <person name="Conant G.C."/>
            <person name="Byrne K.P."/>
            <person name="Woolfit M."/>
            <person name="Wolfe K.H."/>
        </authorList>
    </citation>
    <scope>NUCLEOTIDE SEQUENCE [LARGE SCALE GENOMIC DNA]</scope>
    <source>
        <strain evidence="3">ATCC 22028 / DSM 70294 / BCRC 21397 / CBS 2163 / NBRC 10782 / NRRL Y-8283 / UCD 57-17</strain>
    </source>
</reference>
<feature type="domain" description="Sir1 ORC-binding" evidence="1">
    <location>
        <begin position="42"/>
        <end position="149"/>
    </location>
</feature>
<gene>
    <name evidence="2" type="ORF">Kpol_381p3</name>
</gene>
<dbReference type="GeneID" id="5542726"/>
<keyword evidence="3" id="KW-1185">Reference proteome</keyword>
<dbReference type="Proteomes" id="UP000000267">
    <property type="component" value="Unassembled WGS sequence"/>
</dbReference>
<dbReference type="RefSeq" id="XP_001642562.1">
    <property type="nucleotide sequence ID" value="XM_001642512.1"/>
</dbReference>
<proteinExistence type="predicted"/>
<dbReference type="EMBL" id="DS480520">
    <property type="protein sequence ID" value="EDO14704.1"/>
    <property type="molecule type" value="Genomic_DNA"/>
</dbReference>
<organism evidence="3">
    <name type="scientific">Vanderwaltozyma polyspora (strain ATCC 22028 / DSM 70294 / BCRC 21397 / CBS 2163 / NBRC 10782 / NRRL Y-8283 / UCD 57-17)</name>
    <name type="common">Kluyveromyces polysporus</name>
    <dbReference type="NCBI Taxonomy" id="436907"/>
    <lineage>
        <taxon>Eukaryota</taxon>
        <taxon>Fungi</taxon>
        <taxon>Dikarya</taxon>
        <taxon>Ascomycota</taxon>
        <taxon>Saccharomycotina</taxon>
        <taxon>Saccharomycetes</taxon>
        <taxon>Saccharomycetales</taxon>
        <taxon>Saccharomycetaceae</taxon>
        <taxon>Vanderwaltozyma</taxon>
    </lineage>
</organism>
<accession>A7TSQ1</accession>
<dbReference type="InParanoid" id="A7TSQ1"/>
<evidence type="ECO:0000259" key="1">
    <source>
        <dbReference type="Pfam" id="PF11603"/>
    </source>
</evidence>
<evidence type="ECO:0000313" key="3">
    <source>
        <dbReference type="Proteomes" id="UP000000267"/>
    </source>
</evidence>
<sequence length="315" mass="37042">MSSDTSSNWSPKLGFSYSISDGLFIRENYEGYPCDLIYLNFTIVSYKGHLQFLTEEEQINFSGKNFLDSEKLFQQYPNQTFIPWSCEELFEGIFNGTHVVCMGGPQELKYDYSLLSGYRPISSEDNAYQFSKYSVIPIQYNNEPHKYLYYWSSDPLENFMNFKFSAEDPLELRSSTSCNFYRDILYIDDFKFSDINWDIKREAISYDERLAIIPNFFDNIRKKSIVIPLIDSTLEPKSTKVFPQSVDKRNWCYYKCLANALENFLYVVDMLPSLNTDSNIKIPEVKVKKERLIESLSEFFHTIFSGGETYYSFNY</sequence>
<name>A7TSQ1_VANPO</name>
<dbReference type="AlphaFoldDB" id="A7TSQ1"/>
<protein>
    <recommendedName>
        <fullName evidence="1">Sir1 ORC-binding domain-containing protein</fullName>
    </recommendedName>
</protein>
<dbReference type="Pfam" id="PF11603">
    <property type="entry name" value="Sir1"/>
    <property type="match status" value="1"/>
</dbReference>
<dbReference type="PhylomeDB" id="A7TSQ1"/>
<evidence type="ECO:0000313" key="2">
    <source>
        <dbReference type="EMBL" id="EDO14704.1"/>
    </source>
</evidence>
<dbReference type="HOGENOM" id="CLU_883389_0_0_1"/>
<dbReference type="InterPro" id="IPR021646">
    <property type="entry name" value="Sir1_ORC-binding"/>
</dbReference>